<dbReference type="eggNOG" id="COG0451">
    <property type="taxonomic scope" value="Bacteria"/>
</dbReference>
<dbReference type="Proteomes" id="UP000027345">
    <property type="component" value="Unassembled WGS sequence"/>
</dbReference>
<name>A0A066U346_9PSEU</name>
<dbReference type="AlphaFoldDB" id="A0A066U346"/>
<evidence type="ECO:0000259" key="1">
    <source>
        <dbReference type="Pfam" id="PF01370"/>
    </source>
</evidence>
<dbReference type="GO" id="GO:0005737">
    <property type="term" value="C:cytoplasm"/>
    <property type="evidence" value="ECO:0007669"/>
    <property type="project" value="TreeGrafter"/>
</dbReference>
<dbReference type="OrthoDB" id="8205493at2"/>
<dbReference type="STRING" id="287986.DV20_13630"/>
<dbReference type="InterPro" id="IPR001509">
    <property type="entry name" value="Epimerase_deHydtase"/>
</dbReference>
<accession>A0A066U346</accession>
<evidence type="ECO:0000313" key="3">
    <source>
        <dbReference type="Proteomes" id="UP000027345"/>
    </source>
</evidence>
<sequence>MAEHVVIGAGSIGTNVARLLVKRGESVRIVTRGGSGPEHPLIERVAADASDPARVTELSRGAKVIYHCANPPSYTMWEHLLPPLQTAVIAAAKANDAVLALAGSLYAYGRQPGGRMNEHTPMAATGRKGRLRRRMWEQALAAGIRTVEVRGSDYIGKDANGIYSLLIEPALKKGRAAWITGDLDLPHTFTFNGDMAQALITLAHDERAWGRAWHVPSPPAVTIRELARRYAVAAGLPPVKLIRMPRFAMRTAGLVVPIAREMAEMDYQWYAPFLMDATETADTFGLTATDLDTAIRDQVGARGGEHAEGRPRSAR</sequence>
<dbReference type="InterPro" id="IPR036291">
    <property type="entry name" value="NAD(P)-bd_dom_sf"/>
</dbReference>
<reference evidence="2 3" key="1">
    <citation type="submission" date="2014-05" db="EMBL/GenBank/DDBJ databases">
        <title>Draft genome sequence of Amycolatopsis rifamycinica DSM 46095.</title>
        <authorList>
            <person name="Lal R."/>
            <person name="Saxena A."/>
            <person name="Kumari R."/>
            <person name="Mukherjee U."/>
            <person name="Singh P."/>
            <person name="Sangwan N."/>
            <person name="Mahato N.K."/>
        </authorList>
    </citation>
    <scope>NUCLEOTIDE SEQUENCE [LARGE SCALE GENOMIC DNA]</scope>
    <source>
        <strain evidence="2 3">DSM 46095</strain>
    </source>
</reference>
<dbReference type="EMBL" id="JMQI01000027">
    <property type="protein sequence ID" value="KDN21520.1"/>
    <property type="molecule type" value="Genomic_DNA"/>
</dbReference>
<dbReference type="InterPro" id="IPR051783">
    <property type="entry name" value="NAD(P)-dependent_oxidoreduct"/>
</dbReference>
<keyword evidence="3" id="KW-1185">Reference proteome</keyword>
<proteinExistence type="predicted"/>
<gene>
    <name evidence="2" type="ORF">DV20_13630</name>
</gene>
<feature type="domain" description="NAD-dependent epimerase/dehydratase" evidence="1">
    <location>
        <begin position="6"/>
        <end position="205"/>
    </location>
</feature>
<dbReference type="RefSeq" id="WP_051735981.1">
    <property type="nucleotide sequence ID" value="NZ_JMQI01000027.1"/>
</dbReference>
<protein>
    <submittedName>
        <fullName evidence="2">NAD-dependent epimerase</fullName>
    </submittedName>
</protein>
<organism evidence="2 3">
    <name type="scientific">Amycolatopsis rifamycinica</name>
    <dbReference type="NCBI Taxonomy" id="287986"/>
    <lineage>
        <taxon>Bacteria</taxon>
        <taxon>Bacillati</taxon>
        <taxon>Actinomycetota</taxon>
        <taxon>Actinomycetes</taxon>
        <taxon>Pseudonocardiales</taxon>
        <taxon>Pseudonocardiaceae</taxon>
        <taxon>Amycolatopsis</taxon>
    </lineage>
</organism>
<dbReference type="SUPFAM" id="SSF51735">
    <property type="entry name" value="NAD(P)-binding Rossmann-fold domains"/>
    <property type="match status" value="1"/>
</dbReference>
<dbReference type="PANTHER" id="PTHR48079">
    <property type="entry name" value="PROTEIN YEEZ"/>
    <property type="match status" value="1"/>
</dbReference>
<comment type="caution">
    <text evidence="2">The sequence shown here is derived from an EMBL/GenBank/DDBJ whole genome shotgun (WGS) entry which is preliminary data.</text>
</comment>
<dbReference type="GO" id="GO:0004029">
    <property type="term" value="F:aldehyde dehydrogenase (NAD+) activity"/>
    <property type="evidence" value="ECO:0007669"/>
    <property type="project" value="TreeGrafter"/>
</dbReference>
<dbReference type="Pfam" id="PF01370">
    <property type="entry name" value="Epimerase"/>
    <property type="match status" value="1"/>
</dbReference>
<evidence type="ECO:0000313" key="2">
    <source>
        <dbReference type="EMBL" id="KDN21520.1"/>
    </source>
</evidence>
<dbReference type="Gene3D" id="3.40.50.720">
    <property type="entry name" value="NAD(P)-binding Rossmann-like Domain"/>
    <property type="match status" value="1"/>
</dbReference>
<dbReference type="PANTHER" id="PTHR48079:SF6">
    <property type="entry name" value="NAD(P)-BINDING DOMAIN-CONTAINING PROTEIN-RELATED"/>
    <property type="match status" value="1"/>
</dbReference>